<name>A0A4Y2JI05_ARAVE</name>
<evidence type="ECO:0000313" key="3">
    <source>
        <dbReference type="Proteomes" id="UP000499080"/>
    </source>
</evidence>
<organism evidence="2 3">
    <name type="scientific">Araneus ventricosus</name>
    <name type="common">Orbweaver spider</name>
    <name type="synonym">Epeira ventricosa</name>
    <dbReference type="NCBI Taxonomy" id="182803"/>
    <lineage>
        <taxon>Eukaryota</taxon>
        <taxon>Metazoa</taxon>
        <taxon>Ecdysozoa</taxon>
        <taxon>Arthropoda</taxon>
        <taxon>Chelicerata</taxon>
        <taxon>Arachnida</taxon>
        <taxon>Araneae</taxon>
        <taxon>Araneomorphae</taxon>
        <taxon>Entelegynae</taxon>
        <taxon>Araneoidea</taxon>
        <taxon>Araneidae</taxon>
        <taxon>Araneus</taxon>
    </lineage>
</organism>
<keyword evidence="3" id="KW-1185">Reference proteome</keyword>
<evidence type="ECO:0000256" key="1">
    <source>
        <dbReference type="SAM" id="SignalP"/>
    </source>
</evidence>
<evidence type="ECO:0008006" key="4">
    <source>
        <dbReference type="Google" id="ProtNLM"/>
    </source>
</evidence>
<dbReference type="OrthoDB" id="10408850at2759"/>
<reference evidence="2 3" key="1">
    <citation type="journal article" date="2019" name="Sci. Rep.">
        <title>Orb-weaving spider Araneus ventricosus genome elucidates the spidroin gene catalogue.</title>
        <authorList>
            <person name="Kono N."/>
            <person name="Nakamura H."/>
            <person name="Ohtoshi R."/>
            <person name="Moran D.A.P."/>
            <person name="Shinohara A."/>
            <person name="Yoshida Y."/>
            <person name="Fujiwara M."/>
            <person name="Mori M."/>
            <person name="Tomita M."/>
            <person name="Arakawa K."/>
        </authorList>
    </citation>
    <scope>NUCLEOTIDE SEQUENCE [LARGE SCALE GENOMIC DNA]</scope>
</reference>
<comment type="caution">
    <text evidence="2">The sequence shown here is derived from an EMBL/GenBank/DDBJ whole genome shotgun (WGS) entry which is preliminary data.</text>
</comment>
<gene>
    <name evidence="2" type="ORF">AVEN_188293_1</name>
</gene>
<accession>A0A4Y2JI05</accession>
<proteinExistence type="predicted"/>
<feature type="signal peptide" evidence="1">
    <location>
        <begin position="1"/>
        <end position="18"/>
    </location>
</feature>
<sequence>MNFFILLAVSVLFGAVYCADTDCYNRKVTSCTQRVLDNLETEPDSSIDCQMGFIMKAQKADLYLRRVCSGKMTAFDENKQCYGPAVREHVCHTPIEEIMSNKTTHKEVLKAQNETCT</sequence>
<evidence type="ECO:0000313" key="2">
    <source>
        <dbReference type="EMBL" id="GBM89525.1"/>
    </source>
</evidence>
<protein>
    <recommendedName>
        <fullName evidence="4">DUF19 domain-containing protein</fullName>
    </recommendedName>
</protein>
<feature type="chain" id="PRO_5021208821" description="DUF19 domain-containing protein" evidence="1">
    <location>
        <begin position="19"/>
        <end position="117"/>
    </location>
</feature>
<dbReference type="Proteomes" id="UP000499080">
    <property type="component" value="Unassembled WGS sequence"/>
</dbReference>
<keyword evidence="1" id="KW-0732">Signal</keyword>
<dbReference type="EMBL" id="BGPR01003547">
    <property type="protein sequence ID" value="GBM89525.1"/>
    <property type="molecule type" value="Genomic_DNA"/>
</dbReference>
<dbReference type="AlphaFoldDB" id="A0A4Y2JI05"/>